<evidence type="ECO:0000259" key="7">
    <source>
        <dbReference type="PROSITE" id="PS50156"/>
    </source>
</evidence>
<keyword evidence="4 6" id="KW-1133">Transmembrane helix</keyword>
<comment type="subcellular location">
    <subcellularLocation>
        <location evidence="1">Cell membrane</location>
        <topology evidence="1">Multi-pass membrane protein</topology>
    </subcellularLocation>
</comment>
<dbReference type="Gene3D" id="1.20.1640.10">
    <property type="entry name" value="Multidrug efflux transporter AcrB transmembrane domain"/>
    <property type="match status" value="2"/>
</dbReference>
<evidence type="ECO:0000256" key="5">
    <source>
        <dbReference type="ARBA" id="ARBA00023136"/>
    </source>
</evidence>
<evidence type="ECO:0000256" key="2">
    <source>
        <dbReference type="ARBA" id="ARBA00022475"/>
    </source>
</evidence>
<dbReference type="EMBL" id="FQUF01000003">
    <property type="protein sequence ID" value="SHE33919.1"/>
    <property type="molecule type" value="Genomic_DNA"/>
</dbReference>
<dbReference type="Proteomes" id="UP000184128">
    <property type="component" value="Unassembled WGS sequence"/>
</dbReference>
<dbReference type="AlphaFoldDB" id="A0A1M4SP27"/>
<dbReference type="PANTHER" id="PTHR33406:SF13">
    <property type="entry name" value="MEMBRANE PROTEIN YDFJ"/>
    <property type="match status" value="1"/>
</dbReference>
<evidence type="ECO:0000313" key="9">
    <source>
        <dbReference type="Proteomes" id="UP000184128"/>
    </source>
</evidence>
<dbReference type="Pfam" id="PF03176">
    <property type="entry name" value="MMPL"/>
    <property type="match status" value="2"/>
</dbReference>
<dbReference type="PROSITE" id="PS50156">
    <property type="entry name" value="SSD"/>
    <property type="match status" value="1"/>
</dbReference>
<dbReference type="RefSeq" id="WP_073294977.1">
    <property type="nucleotide sequence ID" value="NZ_FQUF01000003.1"/>
</dbReference>
<evidence type="ECO:0000256" key="6">
    <source>
        <dbReference type="SAM" id="Phobius"/>
    </source>
</evidence>
<gene>
    <name evidence="8" type="ORF">SAMN02745249_00245</name>
</gene>
<organism evidence="8 9">
    <name type="scientific">Atopostipes suicloacalis DSM 15692</name>
    <dbReference type="NCBI Taxonomy" id="1121025"/>
    <lineage>
        <taxon>Bacteria</taxon>
        <taxon>Bacillati</taxon>
        <taxon>Bacillota</taxon>
        <taxon>Bacilli</taxon>
        <taxon>Lactobacillales</taxon>
        <taxon>Carnobacteriaceae</taxon>
        <taxon>Atopostipes</taxon>
    </lineage>
</organism>
<evidence type="ECO:0000256" key="4">
    <source>
        <dbReference type="ARBA" id="ARBA00022989"/>
    </source>
</evidence>
<feature type="transmembrane region" description="Helical" evidence="6">
    <location>
        <begin position="303"/>
        <end position="326"/>
    </location>
</feature>
<feature type="transmembrane region" description="Helical" evidence="6">
    <location>
        <begin position="620"/>
        <end position="638"/>
    </location>
</feature>
<dbReference type="OrthoDB" id="9782006at2"/>
<dbReference type="InterPro" id="IPR050545">
    <property type="entry name" value="Mycobact_MmpL"/>
</dbReference>
<protein>
    <recommendedName>
        <fullName evidence="7">SSD domain-containing protein</fullName>
    </recommendedName>
</protein>
<feature type="transmembrane region" description="Helical" evidence="6">
    <location>
        <begin position="226"/>
        <end position="247"/>
    </location>
</feature>
<proteinExistence type="predicted"/>
<dbReference type="InterPro" id="IPR004869">
    <property type="entry name" value="MMPL_dom"/>
</dbReference>
<keyword evidence="3 6" id="KW-0812">Transmembrane</keyword>
<dbReference type="InterPro" id="IPR000731">
    <property type="entry name" value="SSD"/>
</dbReference>
<keyword evidence="5 6" id="KW-0472">Membrane</keyword>
<evidence type="ECO:0000256" key="3">
    <source>
        <dbReference type="ARBA" id="ARBA00022692"/>
    </source>
</evidence>
<feature type="transmembrane region" description="Helical" evidence="6">
    <location>
        <begin position="268"/>
        <end position="291"/>
    </location>
</feature>
<feature type="domain" description="SSD" evidence="7">
    <location>
        <begin position="202"/>
        <end position="325"/>
    </location>
</feature>
<accession>A0A1M4SP27</accession>
<evidence type="ECO:0000256" key="1">
    <source>
        <dbReference type="ARBA" id="ARBA00004651"/>
    </source>
</evidence>
<keyword evidence="2" id="KW-1003">Cell membrane</keyword>
<dbReference type="GO" id="GO:0005886">
    <property type="term" value="C:plasma membrane"/>
    <property type="evidence" value="ECO:0007669"/>
    <property type="project" value="UniProtKB-SubCell"/>
</dbReference>
<keyword evidence="9" id="KW-1185">Reference proteome</keyword>
<evidence type="ECO:0000313" key="8">
    <source>
        <dbReference type="EMBL" id="SHE33919.1"/>
    </source>
</evidence>
<reference evidence="9" key="1">
    <citation type="submission" date="2016-11" db="EMBL/GenBank/DDBJ databases">
        <authorList>
            <person name="Varghese N."/>
            <person name="Submissions S."/>
        </authorList>
    </citation>
    <scope>NUCLEOTIDE SEQUENCE [LARGE SCALE GENOMIC DNA]</scope>
    <source>
        <strain evidence="9">DSM 15692</strain>
    </source>
</reference>
<feature type="transmembrane region" description="Helical" evidence="6">
    <location>
        <begin position="650"/>
        <end position="672"/>
    </location>
</feature>
<dbReference type="SUPFAM" id="SSF82866">
    <property type="entry name" value="Multidrug efflux transporter AcrB transmembrane domain"/>
    <property type="match status" value="2"/>
</dbReference>
<feature type="transmembrane region" description="Helical" evidence="6">
    <location>
        <begin position="571"/>
        <end position="591"/>
    </location>
</feature>
<dbReference type="STRING" id="1121025.SAMN02745249_00245"/>
<feature type="transmembrane region" description="Helical" evidence="6">
    <location>
        <begin position="521"/>
        <end position="538"/>
    </location>
</feature>
<feature type="transmembrane region" description="Helical" evidence="6">
    <location>
        <begin position="176"/>
        <end position="193"/>
    </location>
</feature>
<dbReference type="PANTHER" id="PTHR33406">
    <property type="entry name" value="MEMBRANE PROTEIN MJ1562-RELATED"/>
    <property type="match status" value="1"/>
</dbReference>
<name>A0A1M4SP27_9LACT</name>
<sequence length="693" mass="77285">MEKFGNFIAKHRKIVLLIATVLLLPAIYGNAMTKINYEILTYLPEELESVKGQEVLSEVFNDSASGMLVIENMEDKEVVKTKEKIKEVEGVRDVLWIDDFVDISIPNSILPENVKDIIYRENSTLLLINFDGETSSPSTQKAIEDVRKQLDKRSFLSGMAILLKDTRDMSDKQTPIYVGVAVVLATVILMLTLESTFVPFVILMSIGYSVLYNMGTNIFLGEISYITQSLAAVLQLGVTLDYSIFLIHRYEEESKKQEEKDLAMGTAIAKTASSIFGSSLTTVAGFLAIAFMELTIGKDIGLVMAKGVIFGFISVLTVLPAMILVFDKYINKYRHGTLLPEFDHLANFVTNHYRGLIAFGILLFFPAYYGQNNNDVYYNLDESLPKDMESIVALNKLKDEFDMRTTHMIVFSDDVQNYEVLEMIDEIEEVEGIENVLTYQKIIGPRIPESFIPASFKEKFEKNGYKQILVNSEYKAATEEENEQIEEIDKIVKSYDSNGMITGEGALTKDLTEIADRDFDRVNIISFAAVFVIILGVFKSISIPFFLILIIMLAIFVNMSLPFYLGESIPFIAGIVIGSIQLGATVDYAILLTTRFKEEIENGFDVVPAMKIAVQESAKSIVTSGLAFFGSTIGVAVISKMEIVKSLSLMIARGALISTLLILLVLPGVLIAGEKLIAITTMNWNKELIEESK</sequence>